<feature type="transmembrane region" description="Helical" evidence="2">
    <location>
        <begin position="308"/>
        <end position="327"/>
    </location>
</feature>
<dbReference type="OrthoDB" id="426235at2759"/>
<dbReference type="Pfam" id="PF00702">
    <property type="entry name" value="Hydrolase"/>
    <property type="match status" value="1"/>
</dbReference>
<dbReference type="PANTHER" id="PTHR43885">
    <property type="entry name" value="HALOACID DEHALOGENASE-LIKE HYDROLASE"/>
    <property type="match status" value="1"/>
</dbReference>
<accession>A0A8T2AGP8</accession>
<keyword evidence="4" id="KW-1185">Reference proteome</keyword>
<organism evidence="3 4">
    <name type="scientific">Arabidopsis suecica</name>
    <name type="common">Swedish thale-cress</name>
    <name type="synonym">Cardaminopsis suecica</name>
    <dbReference type="NCBI Taxonomy" id="45249"/>
    <lineage>
        <taxon>Eukaryota</taxon>
        <taxon>Viridiplantae</taxon>
        <taxon>Streptophyta</taxon>
        <taxon>Embryophyta</taxon>
        <taxon>Tracheophyta</taxon>
        <taxon>Spermatophyta</taxon>
        <taxon>Magnoliopsida</taxon>
        <taxon>eudicotyledons</taxon>
        <taxon>Gunneridae</taxon>
        <taxon>Pentapetalae</taxon>
        <taxon>rosids</taxon>
        <taxon>malvids</taxon>
        <taxon>Brassicales</taxon>
        <taxon>Brassicaceae</taxon>
        <taxon>Camelineae</taxon>
        <taxon>Arabidopsis</taxon>
    </lineage>
</organism>
<protein>
    <submittedName>
        <fullName evidence="3">HAD-like superfamily</fullName>
    </submittedName>
</protein>
<dbReference type="InterPro" id="IPR006439">
    <property type="entry name" value="HAD-SF_hydro_IA"/>
</dbReference>
<keyword evidence="2" id="KW-1133">Transmembrane helix</keyword>
<dbReference type="EMBL" id="JAEFBJ010000009">
    <property type="protein sequence ID" value="KAG7573462.1"/>
    <property type="molecule type" value="Genomic_DNA"/>
</dbReference>
<keyword evidence="2" id="KW-0472">Membrane</keyword>
<gene>
    <name evidence="3" type="ORF">ISN44_As09g017460</name>
</gene>
<feature type="region of interest" description="Disordered" evidence="1">
    <location>
        <begin position="278"/>
        <end position="298"/>
    </location>
</feature>
<sequence>MEEMMTTWRNLNVSIHGPEYFSSLFWLRQTLMADRGALLLPRASIFLSFSNLHVWRFQNPRSYPPSRSHLLCFSSSRSRVVSAEIIQLNRRRFSYKICAAEDGGRGYRLTERGKRGRKRRELWEELFEDNVEDDDDEVGGGGSGGNFDLWKILEEIVDNVWILKAFRSYGYLLPFIILSLFFSTGPKAFLVSLSVAIVPSLLFYAFQKLIGWDKRRKTSIANQFGIEEEEEEEVERRSSRIRYNPSTVRNNVNGRGVNRSSARMASKFGGWDELDGLGTIPEQRTSEPKKKPLTKRKRVRREKAAEPLLLRLLVSLFPFLSTYTNMLKPSCSIAMANLTTNAKARLRGVVFDMDGTLTVPVIDFAAMYRAVLGEDAYKRIKAESPSGIDILHHIESWSPEKQQKAYEIIADYEKEGIDKLQIMPGAAELCGFLDSKKIKRGLITRNVQKAIDIFHQRFEVIFSPALGREFRPYKPNPDPLLHICSTWDIQPNEVMMVGDSLKDDIACGKRAGAFTCLLDETGRYGPDDFSVSGLQPDFKVDSLSKIQNLLETNFDLSP</sequence>
<dbReference type="SFLD" id="SFLDS00003">
    <property type="entry name" value="Haloacid_Dehalogenase"/>
    <property type="match status" value="1"/>
</dbReference>
<keyword evidence="2" id="KW-0812">Transmembrane</keyword>
<dbReference type="AlphaFoldDB" id="A0A8T2AGP8"/>
<dbReference type="NCBIfam" id="TIGR01549">
    <property type="entry name" value="HAD-SF-IA-v1"/>
    <property type="match status" value="1"/>
</dbReference>
<dbReference type="GO" id="GO:0009507">
    <property type="term" value="C:chloroplast"/>
    <property type="evidence" value="ECO:0007669"/>
    <property type="project" value="TreeGrafter"/>
</dbReference>
<dbReference type="FunFam" id="3.40.50.1000:FF:000113">
    <property type="entry name" value="Putative haloacid dehalogenase-like hydrolase"/>
    <property type="match status" value="1"/>
</dbReference>
<evidence type="ECO:0000256" key="1">
    <source>
        <dbReference type="SAM" id="MobiDB-lite"/>
    </source>
</evidence>
<name>A0A8T2AGP8_ARASU</name>
<dbReference type="Proteomes" id="UP000694251">
    <property type="component" value="Chromosome 9"/>
</dbReference>
<evidence type="ECO:0000313" key="4">
    <source>
        <dbReference type="Proteomes" id="UP000694251"/>
    </source>
</evidence>
<dbReference type="PANTHER" id="PTHR43885:SF1">
    <property type="entry name" value="SUPERFAMILY HYDROLASE, PUTATIVE (AFU_ORTHOLOGUE AFUA_4G13290)-RELATED"/>
    <property type="match status" value="1"/>
</dbReference>
<comment type="caution">
    <text evidence="3">The sequence shown here is derived from an EMBL/GenBank/DDBJ whole genome shotgun (WGS) entry which is preliminary data.</text>
</comment>
<feature type="transmembrane region" description="Helical" evidence="2">
    <location>
        <begin position="161"/>
        <end position="182"/>
    </location>
</feature>
<dbReference type="FunFam" id="1.10.260.80:FF:000001">
    <property type="entry name" value="Haloacid dehalogenase-like hydrolase domain-containing protein"/>
    <property type="match status" value="1"/>
</dbReference>
<evidence type="ECO:0000256" key="2">
    <source>
        <dbReference type="SAM" id="Phobius"/>
    </source>
</evidence>
<proteinExistence type="predicted"/>
<reference evidence="3 4" key="1">
    <citation type="submission" date="2020-12" db="EMBL/GenBank/DDBJ databases">
        <title>Concerted genomic and epigenomic changes stabilize Arabidopsis allopolyploids.</title>
        <authorList>
            <person name="Chen Z."/>
        </authorList>
    </citation>
    <scope>NUCLEOTIDE SEQUENCE [LARGE SCALE GENOMIC DNA]</scope>
    <source>
        <strain evidence="3">As9502</strain>
        <tissue evidence="3">Leaf</tissue>
    </source>
</reference>
<dbReference type="SFLD" id="SFLDG01129">
    <property type="entry name" value="C1.5:_HAD__Beta-PGM__Phosphata"/>
    <property type="match status" value="1"/>
</dbReference>
<feature type="transmembrane region" description="Helical" evidence="2">
    <location>
        <begin position="188"/>
        <end position="206"/>
    </location>
</feature>
<evidence type="ECO:0000313" key="3">
    <source>
        <dbReference type="EMBL" id="KAG7573462.1"/>
    </source>
</evidence>